<dbReference type="Proteomes" id="UP000031246">
    <property type="component" value="Unassembled WGS sequence"/>
</dbReference>
<gene>
    <name evidence="2" type="ORF">OC25_03795</name>
</gene>
<reference evidence="2 3" key="1">
    <citation type="submission" date="2014-10" db="EMBL/GenBank/DDBJ databases">
        <title>Pedobacter Kyungheensis.</title>
        <authorList>
            <person name="Anderson B.M."/>
            <person name="Newman J.D."/>
        </authorList>
    </citation>
    <scope>NUCLEOTIDE SEQUENCE [LARGE SCALE GENOMIC DNA]</scope>
    <source>
        <strain evidence="2 3">KACC 16221</strain>
    </source>
</reference>
<dbReference type="OrthoDB" id="651989at2"/>
<evidence type="ECO:0000313" key="2">
    <source>
        <dbReference type="EMBL" id="KIA96213.1"/>
    </source>
</evidence>
<dbReference type="RefSeq" id="WP_039471925.1">
    <property type="nucleotide sequence ID" value="NZ_JSYN01000003.1"/>
</dbReference>
<accession>A0A0C1FWI9</accession>
<keyword evidence="1" id="KW-0472">Membrane</keyword>
<comment type="caution">
    <text evidence="2">The sequence shown here is derived from an EMBL/GenBank/DDBJ whole genome shotgun (WGS) entry which is preliminary data.</text>
</comment>
<protein>
    <submittedName>
        <fullName evidence="2">Uncharacterized protein</fullName>
    </submittedName>
</protein>
<keyword evidence="1" id="KW-1133">Transmembrane helix</keyword>
<evidence type="ECO:0000256" key="1">
    <source>
        <dbReference type="SAM" id="Phobius"/>
    </source>
</evidence>
<sequence>MVSFKDISFAVSNISDISEIFPALVWIKWGNRNKPFAMMGLFFLVSGIIRLIALGTAIKGIHNMPLYHLLALLEAAAVYIFFTQAKGTKPKTAVLVILLLVYSGNILFQNMYLDFNSNTWTLTVLIIIFLGMRFFHRIYQTEESKALQRMPEFVITCGWLIYSSGSLFTYLMGTDILSGKPEGFFNNAWLIQCVSNIIKNGIICYGFILSSTECPR</sequence>
<keyword evidence="1" id="KW-0812">Transmembrane</keyword>
<name>A0A0C1FWI9_9SPHI</name>
<keyword evidence="3" id="KW-1185">Reference proteome</keyword>
<dbReference type="AlphaFoldDB" id="A0A0C1FWI9"/>
<organism evidence="2 3">
    <name type="scientific">Pedobacter kyungheensis</name>
    <dbReference type="NCBI Taxonomy" id="1069985"/>
    <lineage>
        <taxon>Bacteria</taxon>
        <taxon>Pseudomonadati</taxon>
        <taxon>Bacteroidota</taxon>
        <taxon>Sphingobacteriia</taxon>
        <taxon>Sphingobacteriales</taxon>
        <taxon>Sphingobacteriaceae</taxon>
        <taxon>Pedobacter</taxon>
    </lineage>
</organism>
<dbReference type="EMBL" id="JSYN01000003">
    <property type="protein sequence ID" value="KIA96213.1"/>
    <property type="molecule type" value="Genomic_DNA"/>
</dbReference>
<feature type="transmembrane region" description="Helical" evidence="1">
    <location>
        <begin position="36"/>
        <end position="58"/>
    </location>
</feature>
<feature type="transmembrane region" description="Helical" evidence="1">
    <location>
        <begin position="64"/>
        <end position="82"/>
    </location>
</feature>
<evidence type="ECO:0000313" key="3">
    <source>
        <dbReference type="Proteomes" id="UP000031246"/>
    </source>
</evidence>
<proteinExistence type="predicted"/>
<feature type="transmembrane region" description="Helical" evidence="1">
    <location>
        <begin position="94"/>
        <end position="113"/>
    </location>
</feature>
<feature type="transmembrane region" description="Helical" evidence="1">
    <location>
        <begin position="151"/>
        <end position="172"/>
    </location>
</feature>
<feature type="transmembrane region" description="Helical" evidence="1">
    <location>
        <begin position="119"/>
        <end position="139"/>
    </location>
</feature>